<dbReference type="RefSeq" id="WP_233926065.1">
    <property type="nucleotide sequence ID" value="NZ_JAJVKT010000022.1"/>
</dbReference>
<reference evidence="2" key="1">
    <citation type="submission" date="2022-01" db="EMBL/GenBank/DDBJ databases">
        <authorList>
            <person name="Karlyshev A.V."/>
            <person name="Jaspars M."/>
        </authorList>
    </citation>
    <scope>NUCLEOTIDE SEQUENCE</scope>
    <source>
        <strain evidence="2">AGSA3-2</strain>
    </source>
</reference>
<organism evidence="2 3">
    <name type="scientific">Alloalcanivorax xenomutans</name>
    <dbReference type="NCBI Taxonomy" id="1094342"/>
    <lineage>
        <taxon>Bacteria</taxon>
        <taxon>Pseudomonadati</taxon>
        <taxon>Pseudomonadota</taxon>
        <taxon>Gammaproteobacteria</taxon>
        <taxon>Oceanospirillales</taxon>
        <taxon>Alcanivoracaceae</taxon>
        <taxon>Alloalcanivorax</taxon>
    </lineage>
</organism>
<evidence type="ECO:0000313" key="3">
    <source>
        <dbReference type="Proteomes" id="UP001107961"/>
    </source>
</evidence>
<dbReference type="EMBL" id="JAJVKT010000022">
    <property type="protein sequence ID" value="MCE7510276.1"/>
    <property type="molecule type" value="Genomic_DNA"/>
</dbReference>
<protein>
    <submittedName>
        <fullName evidence="2">Uncharacterized protein</fullName>
    </submittedName>
</protein>
<dbReference type="AlphaFoldDB" id="A0A9Q3W7G5"/>
<evidence type="ECO:0000313" key="2">
    <source>
        <dbReference type="EMBL" id="MCE7510276.1"/>
    </source>
</evidence>
<sequence length="99" mass="12170">MLINDRELWYWADLFVDLGLRRYLRFDTFITNPRGHLRRICEGEHRPLLTRQRDVRDRLDKACQAFEAELERWEGALAEHRRIENGHILETMKHHRHPR</sequence>
<name>A0A9Q3W7G5_9GAMM</name>
<dbReference type="Proteomes" id="UP001107961">
    <property type="component" value="Unassembled WGS sequence"/>
</dbReference>
<evidence type="ECO:0000256" key="1">
    <source>
        <dbReference type="SAM" id="Coils"/>
    </source>
</evidence>
<gene>
    <name evidence="2" type="ORF">LZG35_16675</name>
</gene>
<proteinExistence type="predicted"/>
<keyword evidence="3" id="KW-1185">Reference proteome</keyword>
<comment type="caution">
    <text evidence="2">The sequence shown here is derived from an EMBL/GenBank/DDBJ whole genome shotgun (WGS) entry which is preliminary data.</text>
</comment>
<keyword evidence="1" id="KW-0175">Coiled coil</keyword>
<accession>A0A9Q3W7G5</accession>
<feature type="coiled-coil region" evidence="1">
    <location>
        <begin position="56"/>
        <end position="83"/>
    </location>
</feature>